<dbReference type="STRING" id="1499967.U27_06482"/>
<dbReference type="HOGENOM" id="CLU_1248605_0_0_0"/>
<dbReference type="Proteomes" id="UP000030661">
    <property type="component" value="Unassembled WGS sequence"/>
</dbReference>
<reference evidence="1" key="1">
    <citation type="journal article" date="2015" name="PeerJ">
        <title>First genomic representation of candidate bacterial phylum KSB3 points to enhanced environmental sensing as a trigger of wastewater bulking.</title>
        <authorList>
            <person name="Sekiguchi Y."/>
            <person name="Ohashi A."/>
            <person name="Parks D.H."/>
            <person name="Yamauchi T."/>
            <person name="Tyson G.W."/>
            <person name="Hugenholtz P."/>
        </authorList>
    </citation>
    <scope>NUCLEOTIDE SEQUENCE [LARGE SCALE GENOMIC DNA]</scope>
</reference>
<gene>
    <name evidence="1" type="ORF">U27_06482</name>
</gene>
<proteinExistence type="predicted"/>
<evidence type="ECO:0000313" key="2">
    <source>
        <dbReference type="Proteomes" id="UP000030661"/>
    </source>
</evidence>
<sequence length="221" mass="25356">MPFQLPAKDIFPNTAVRYPNLWILVSERLAANYWRALKFAVERLEESAEMFNDYGYFHTAEGCDAVGRRRGLSYVELGENGEFSHDHELHLRFYTHALRELSPVTIDGLPYYPIAISVHFEVDRPAYLHPYVDDCPVCGCTGEYAQYDDPAARNRASNLKNERIHDPLGLEAALYGTIRGKRIALIQGLDRFRAEYAMRIEEFESPRADINTAKLGLVYFT</sequence>
<accession>A0A081C4J2</accession>
<protein>
    <submittedName>
        <fullName evidence="1">Uncharacterized protein</fullName>
    </submittedName>
</protein>
<dbReference type="EMBL" id="DF820470">
    <property type="protein sequence ID" value="GAK59497.1"/>
    <property type="molecule type" value="Genomic_DNA"/>
</dbReference>
<keyword evidence="2" id="KW-1185">Reference proteome</keyword>
<name>A0A081C4J2_VECG1</name>
<dbReference type="AlphaFoldDB" id="A0A081C4J2"/>
<evidence type="ECO:0000313" key="1">
    <source>
        <dbReference type="EMBL" id="GAK59497.1"/>
    </source>
</evidence>
<organism evidence="1">
    <name type="scientific">Vecturithrix granuli</name>
    <dbReference type="NCBI Taxonomy" id="1499967"/>
    <lineage>
        <taxon>Bacteria</taxon>
        <taxon>Candidatus Moduliflexota</taxon>
        <taxon>Candidatus Vecturitrichia</taxon>
        <taxon>Candidatus Vecturitrichales</taxon>
        <taxon>Candidatus Vecturitrichaceae</taxon>
        <taxon>Candidatus Vecturithrix</taxon>
    </lineage>
</organism>